<dbReference type="Pfam" id="PF01061">
    <property type="entry name" value="ABC2_membrane"/>
    <property type="match status" value="1"/>
</dbReference>
<dbReference type="InterPro" id="IPR047817">
    <property type="entry name" value="ABC2_TM_bact-type"/>
</dbReference>
<keyword evidence="4 11" id="KW-1003">Cell membrane</keyword>
<evidence type="ECO:0000256" key="10">
    <source>
        <dbReference type="ARBA" id="ARBA00023136"/>
    </source>
</evidence>
<dbReference type="GO" id="GO:0015920">
    <property type="term" value="P:lipopolysaccharide transport"/>
    <property type="evidence" value="ECO:0007669"/>
    <property type="project" value="TreeGrafter"/>
</dbReference>
<dbReference type="InterPro" id="IPR000412">
    <property type="entry name" value="ABC_2_transport"/>
</dbReference>
<keyword evidence="7" id="KW-0972">Capsule biogenesis/degradation</keyword>
<dbReference type="PANTHER" id="PTHR30413:SF10">
    <property type="entry name" value="CAPSULE POLYSACCHARIDE EXPORT INNER-MEMBRANE PROTEIN CTRC"/>
    <property type="match status" value="1"/>
</dbReference>
<evidence type="ECO:0000256" key="9">
    <source>
        <dbReference type="ARBA" id="ARBA00023047"/>
    </source>
</evidence>
<keyword evidence="3 11" id="KW-0813">Transport</keyword>
<evidence type="ECO:0000256" key="3">
    <source>
        <dbReference type="ARBA" id="ARBA00022448"/>
    </source>
</evidence>
<comment type="caution">
    <text evidence="13">The sequence shown here is derived from an EMBL/GenBank/DDBJ whole genome shotgun (WGS) entry which is preliminary data.</text>
</comment>
<dbReference type="PRINTS" id="PR00164">
    <property type="entry name" value="ABC2TRNSPORT"/>
</dbReference>
<dbReference type="PROSITE" id="PS51012">
    <property type="entry name" value="ABC_TM2"/>
    <property type="match status" value="1"/>
</dbReference>
<evidence type="ECO:0000256" key="11">
    <source>
        <dbReference type="RuleBase" id="RU361157"/>
    </source>
</evidence>
<keyword evidence="8 11" id="KW-1133">Transmembrane helix</keyword>
<evidence type="ECO:0000256" key="1">
    <source>
        <dbReference type="ARBA" id="ARBA00004651"/>
    </source>
</evidence>
<dbReference type="InterPro" id="IPR013525">
    <property type="entry name" value="ABC2_TM"/>
</dbReference>
<dbReference type="GO" id="GO:0043190">
    <property type="term" value="C:ATP-binding cassette (ABC) transporter complex"/>
    <property type="evidence" value="ECO:0007669"/>
    <property type="project" value="InterPro"/>
</dbReference>
<dbReference type="Proteomes" id="UP000628017">
    <property type="component" value="Unassembled WGS sequence"/>
</dbReference>
<dbReference type="PANTHER" id="PTHR30413">
    <property type="entry name" value="INNER MEMBRANE TRANSPORT PERMEASE"/>
    <property type="match status" value="1"/>
</dbReference>
<comment type="caution">
    <text evidence="11">Lacks conserved residue(s) required for the propagation of feature annotation.</text>
</comment>
<keyword evidence="9" id="KW-0625">Polysaccharide transport</keyword>
<proteinExistence type="inferred from homology"/>
<comment type="subcellular location">
    <subcellularLocation>
        <location evidence="11">Cell inner membrane</location>
        <topology evidence="11">Multi-pass membrane protein</topology>
    </subcellularLocation>
    <subcellularLocation>
        <location evidence="1">Cell membrane</location>
        <topology evidence="1">Multi-pass membrane protein</topology>
    </subcellularLocation>
</comment>
<reference evidence="13" key="2">
    <citation type="submission" date="2020-09" db="EMBL/GenBank/DDBJ databases">
        <authorList>
            <person name="Sun Q."/>
            <person name="Zhou Y."/>
        </authorList>
    </citation>
    <scope>NUCLEOTIDE SEQUENCE</scope>
    <source>
        <strain evidence="13">CGMCC 1.15880</strain>
    </source>
</reference>
<keyword evidence="10 11" id="KW-0472">Membrane</keyword>
<feature type="transmembrane region" description="Helical" evidence="11">
    <location>
        <begin position="237"/>
        <end position="259"/>
    </location>
</feature>
<evidence type="ECO:0000313" key="13">
    <source>
        <dbReference type="EMBL" id="GGA29133.1"/>
    </source>
</evidence>
<reference evidence="13" key="1">
    <citation type="journal article" date="2014" name="Int. J. Syst. Evol. Microbiol.">
        <title>Complete genome sequence of Corynebacterium casei LMG S-19264T (=DSM 44701T), isolated from a smear-ripened cheese.</title>
        <authorList>
            <consortium name="US DOE Joint Genome Institute (JGI-PGF)"/>
            <person name="Walter F."/>
            <person name="Albersmeier A."/>
            <person name="Kalinowski J."/>
            <person name="Ruckert C."/>
        </authorList>
    </citation>
    <scope>NUCLEOTIDE SEQUENCE</scope>
    <source>
        <strain evidence="13">CGMCC 1.15880</strain>
    </source>
</reference>
<name>A0A916VT02_9RHOB</name>
<dbReference type="AlphaFoldDB" id="A0A916VT02"/>
<feature type="transmembrane region" description="Helical" evidence="11">
    <location>
        <begin position="42"/>
        <end position="63"/>
    </location>
</feature>
<feature type="transmembrane region" description="Helical" evidence="11">
    <location>
        <begin position="155"/>
        <end position="177"/>
    </location>
</feature>
<evidence type="ECO:0000256" key="4">
    <source>
        <dbReference type="ARBA" id="ARBA00022475"/>
    </source>
</evidence>
<evidence type="ECO:0000256" key="2">
    <source>
        <dbReference type="ARBA" id="ARBA00007783"/>
    </source>
</evidence>
<evidence type="ECO:0000256" key="7">
    <source>
        <dbReference type="ARBA" id="ARBA00022903"/>
    </source>
</evidence>
<organism evidence="13 14">
    <name type="scientific">Neptunicoccus cionae</name>
    <dbReference type="NCBI Taxonomy" id="2035344"/>
    <lineage>
        <taxon>Bacteria</taxon>
        <taxon>Pseudomonadati</taxon>
        <taxon>Pseudomonadota</taxon>
        <taxon>Alphaproteobacteria</taxon>
        <taxon>Rhodobacterales</taxon>
        <taxon>Paracoccaceae</taxon>
        <taxon>Neptunicoccus</taxon>
    </lineage>
</organism>
<dbReference type="GO" id="GO:0140359">
    <property type="term" value="F:ABC-type transporter activity"/>
    <property type="evidence" value="ECO:0007669"/>
    <property type="project" value="InterPro"/>
</dbReference>
<accession>A0A916VT02</accession>
<gene>
    <name evidence="13" type="primary">rkpT1</name>
    <name evidence="13" type="ORF">GCM10011498_32840</name>
</gene>
<evidence type="ECO:0000256" key="6">
    <source>
        <dbReference type="ARBA" id="ARBA00022692"/>
    </source>
</evidence>
<comment type="similarity">
    <text evidence="2 11">Belongs to the ABC-2 integral membrane protein family.</text>
</comment>
<dbReference type="GO" id="GO:0015774">
    <property type="term" value="P:polysaccharide transport"/>
    <property type="evidence" value="ECO:0007669"/>
    <property type="project" value="UniProtKB-KW"/>
</dbReference>
<evidence type="ECO:0000313" key="14">
    <source>
        <dbReference type="Proteomes" id="UP000628017"/>
    </source>
</evidence>
<evidence type="ECO:0000256" key="5">
    <source>
        <dbReference type="ARBA" id="ARBA00022597"/>
    </source>
</evidence>
<dbReference type="EMBL" id="BMKA01000006">
    <property type="protein sequence ID" value="GGA29133.1"/>
    <property type="molecule type" value="Genomic_DNA"/>
</dbReference>
<protein>
    <recommendedName>
        <fullName evidence="11">Transport permease protein</fullName>
    </recommendedName>
</protein>
<keyword evidence="14" id="KW-1185">Reference proteome</keyword>
<keyword evidence="5" id="KW-0762">Sugar transport</keyword>
<evidence type="ECO:0000259" key="12">
    <source>
        <dbReference type="PROSITE" id="PS51012"/>
    </source>
</evidence>
<sequence>MSSSEIPAPAAPLKPRRLKTPRTIVALILREMSTTYGRTPGGYFWAVMEPVAAITLMTFVFSAALRSPSLGTSFGLFYASAMMPFQLYMQLSSKLSNALSFSKPLLRYPGVRYTDAIIARFLLNVITQIAVSYLLFSLIIMLFRIETILDLPTIITAFALAALLGLGVGCLNCYLITRFPMWGTLWSIITTPMFILSCIFFIMEDIPSQFRDILWFNPVAHITGLMRRGFYPTYEASYVSIPYVLCFGLITLALGLLLLNRYHRDLLNL</sequence>
<evidence type="ECO:0000256" key="8">
    <source>
        <dbReference type="ARBA" id="ARBA00022989"/>
    </source>
</evidence>
<keyword evidence="6 11" id="KW-0812">Transmembrane</keyword>
<feature type="transmembrane region" description="Helical" evidence="11">
    <location>
        <begin position="183"/>
        <end position="202"/>
    </location>
</feature>
<feature type="domain" description="ABC transmembrane type-2" evidence="12">
    <location>
        <begin position="41"/>
        <end position="262"/>
    </location>
</feature>
<feature type="transmembrane region" description="Helical" evidence="11">
    <location>
        <begin position="117"/>
        <end position="143"/>
    </location>
</feature>